<dbReference type="OMA" id="ANIQQCC"/>
<evidence type="ECO:0000256" key="4">
    <source>
        <dbReference type="SAM" id="SignalP"/>
    </source>
</evidence>
<feature type="chain" id="PRO_5031185888" description="OBP47-like domain-containing protein" evidence="4">
    <location>
        <begin position="21"/>
        <end position="185"/>
    </location>
</feature>
<dbReference type="AlphaFoldDB" id="A0A7R8YL87"/>
<dbReference type="InterPro" id="IPR052295">
    <property type="entry name" value="Odorant-binding_protein"/>
</dbReference>
<dbReference type="InterPro" id="IPR054577">
    <property type="entry name" value="OBP47-like_dom"/>
</dbReference>
<organism evidence="6 7">
    <name type="scientific">Hermetia illucens</name>
    <name type="common">Black soldier fly</name>
    <dbReference type="NCBI Taxonomy" id="343691"/>
    <lineage>
        <taxon>Eukaryota</taxon>
        <taxon>Metazoa</taxon>
        <taxon>Ecdysozoa</taxon>
        <taxon>Arthropoda</taxon>
        <taxon>Hexapoda</taxon>
        <taxon>Insecta</taxon>
        <taxon>Pterygota</taxon>
        <taxon>Neoptera</taxon>
        <taxon>Endopterygota</taxon>
        <taxon>Diptera</taxon>
        <taxon>Brachycera</taxon>
        <taxon>Stratiomyomorpha</taxon>
        <taxon>Stratiomyidae</taxon>
        <taxon>Hermetiinae</taxon>
        <taxon>Hermetia</taxon>
    </lineage>
</organism>
<dbReference type="Proteomes" id="UP000594454">
    <property type="component" value="Chromosome 1"/>
</dbReference>
<proteinExistence type="inferred from homology"/>
<feature type="signal peptide" evidence="4">
    <location>
        <begin position="1"/>
        <end position="20"/>
    </location>
</feature>
<dbReference type="GO" id="GO:0005576">
    <property type="term" value="C:extracellular region"/>
    <property type="evidence" value="ECO:0007669"/>
    <property type="project" value="UniProtKB-SubCell"/>
</dbReference>
<protein>
    <recommendedName>
        <fullName evidence="5">OBP47-like domain-containing protein</fullName>
    </recommendedName>
</protein>
<sequence>MHPLELSVFIFGVFVSTTFAAEPNCAQPPPPANIQQCCNNQVFAELGPKCVSKIPAATAGMPRPVAMCFGECMFNETGLSVNGQIQLDKAKSILTEKFKAIPEFVAPFEQALTKCDKIIKERMASAKPPANMPPIPCNAMADIIASCTMLEAFINCPDSKWQNNEACNNAKQYFKSCPMPPPPKA</sequence>
<evidence type="ECO:0000313" key="7">
    <source>
        <dbReference type="Proteomes" id="UP000594454"/>
    </source>
</evidence>
<name>A0A7R8YL87_HERIL</name>
<dbReference type="OrthoDB" id="7730192at2759"/>
<dbReference type="EMBL" id="LR899009">
    <property type="protein sequence ID" value="CAD7076873.1"/>
    <property type="molecule type" value="Genomic_DNA"/>
</dbReference>
<feature type="domain" description="OBP47-like" evidence="5">
    <location>
        <begin position="57"/>
        <end position="173"/>
    </location>
</feature>
<reference evidence="6 7" key="1">
    <citation type="submission" date="2020-11" db="EMBL/GenBank/DDBJ databases">
        <authorList>
            <person name="Wallbank WR R."/>
            <person name="Pardo Diaz C."/>
            <person name="Kozak K."/>
            <person name="Martin S."/>
            <person name="Jiggins C."/>
            <person name="Moest M."/>
            <person name="Warren A I."/>
            <person name="Generalovic N T."/>
            <person name="Byers J.R.P. K."/>
            <person name="Montejo-Kovacevich G."/>
            <person name="Yen C E."/>
        </authorList>
    </citation>
    <scope>NUCLEOTIDE SEQUENCE [LARGE SCALE GENOMIC DNA]</scope>
</reference>
<evidence type="ECO:0000256" key="3">
    <source>
        <dbReference type="ARBA" id="ARBA00022525"/>
    </source>
</evidence>
<keyword evidence="7" id="KW-1185">Reference proteome</keyword>
<keyword evidence="3" id="KW-0964">Secreted</keyword>
<dbReference type="InterPro" id="IPR036728">
    <property type="entry name" value="PBP_GOBP_sf"/>
</dbReference>
<dbReference type="GO" id="GO:0005549">
    <property type="term" value="F:odorant binding"/>
    <property type="evidence" value="ECO:0007669"/>
    <property type="project" value="InterPro"/>
</dbReference>
<dbReference type="SUPFAM" id="SSF47565">
    <property type="entry name" value="Insect pheromone/odorant-binding proteins"/>
    <property type="match status" value="1"/>
</dbReference>
<evidence type="ECO:0000256" key="1">
    <source>
        <dbReference type="ARBA" id="ARBA00004613"/>
    </source>
</evidence>
<evidence type="ECO:0000259" key="5">
    <source>
        <dbReference type="Pfam" id="PF22651"/>
    </source>
</evidence>
<dbReference type="PANTHER" id="PTHR21066:SF15">
    <property type="entry name" value="GH25962P-RELATED"/>
    <property type="match status" value="1"/>
</dbReference>
<dbReference type="Pfam" id="PF22651">
    <property type="entry name" value="OBP47_like"/>
    <property type="match status" value="1"/>
</dbReference>
<evidence type="ECO:0000313" key="6">
    <source>
        <dbReference type="EMBL" id="CAD7076873.1"/>
    </source>
</evidence>
<comment type="subcellular location">
    <subcellularLocation>
        <location evidence="1">Secreted</location>
    </subcellularLocation>
</comment>
<keyword evidence="4" id="KW-0732">Signal</keyword>
<dbReference type="FunCoup" id="A0A7R8YL87">
    <property type="interactions" value="53"/>
</dbReference>
<dbReference type="PANTHER" id="PTHR21066">
    <property type="entry name" value="ODORANT-BINDING PROTEIN 59A-RELATED"/>
    <property type="match status" value="1"/>
</dbReference>
<evidence type="ECO:0000256" key="2">
    <source>
        <dbReference type="ARBA" id="ARBA00008098"/>
    </source>
</evidence>
<accession>A0A7R8YL87</accession>
<dbReference type="InParanoid" id="A0A7R8YL87"/>
<gene>
    <name evidence="6" type="ORF">HERILL_LOCUS264</name>
</gene>
<comment type="similarity">
    <text evidence="2">Belongs to the PBP/GOBP family.</text>
</comment>
<dbReference type="Gene3D" id="1.10.238.270">
    <property type="match status" value="1"/>
</dbReference>